<dbReference type="GO" id="GO:0016987">
    <property type="term" value="F:sigma factor activity"/>
    <property type="evidence" value="ECO:0007669"/>
    <property type="project" value="UniProtKB-KW"/>
</dbReference>
<dbReference type="InterPro" id="IPR036388">
    <property type="entry name" value="WH-like_DNA-bd_sf"/>
</dbReference>
<dbReference type="GO" id="GO:0003677">
    <property type="term" value="F:DNA binding"/>
    <property type="evidence" value="ECO:0007669"/>
    <property type="project" value="InterPro"/>
</dbReference>
<evidence type="ECO:0000256" key="2">
    <source>
        <dbReference type="ARBA" id="ARBA00023015"/>
    </source>
</evidence>
<evidence type="ECO:0000313" key="7">
    <source>
        <dbReference type="Proteomes" id="UP000311713"/>
    </source>
</evidence>
<evidence type="ECO:0000313" key="6">
    <source>
        <dbReference type="EMBL" id="TNM29952.1"/>
    </source>
</evidence>
<dbReference type="GO" id="GO:0006352">
    <property type="term" value="P:DNA-templated transcription initiation"/>
    <property type="evidence" value="ECO:0007669"/>
    <property type="project" value="InterPro"/>
</dbReference>
<dbReference type="SUPFAM" id="SSF88659">
    <property type="entry name" value="Sigma3 and sigma4 domains of RNA polymerase sigma factors"/>
    <property type="match status" value="1"/>
</dbReference>
<keyword evidence="3" id="KW-0731">Sigma factor</keyword>
<sequence length="189" mass="21794">MYPHARAVHEITSRLPAAFHAFHERYLLTYREYAELQLQDERLAHRLVDQVMRDLASSWTRLMSEPAPEAAAWAILKISISEELERRGMKPALTTVAAFRRASRHTLEAARPQFAALESSLGLFTAISHLPERQFDVMVLQFVLGYTPQQIADMMGVELATVRSHRMMARTRIARELRPRNILRAEEED</sequence>
<dbReference type="Pfam" id="PF08281">
    <property type="entry name" value="Sigma70_r4_2"/>
    <property type="match status" value="1"/>
</dbReference>
<feature type="domain" description="RNA polymerase sigma factor 70 region 4 type 2" evidence="5">
    <location>
        <begin position="125"/>
        <end position="172"/>
    </location>
</feature>
<comment type="caution">
    <text evidence="6">The sequence shown here is derived from an EMBL/GenBank/DDBJ whole genome shotgun (WGS) entry which is preliminary data.</text>
</comment>
<reference evidence="6 7" key="1">
    <citation type="submission" date="2019-06" db="EMBL/GenBank/DDBJ databases">
        <title>Draft genome of Streptomyces sedi sp. JCM16909.</title>
        <authorList>
            <person name="Klykleung N."/>
            <person name="Tanasupawat S."/>
            <person name="Kudo T."/>
            <person name="Yuki M."/>
            <person name="Ohkuma M."/>
        </authorList>
    </citation>
    <scope>NUCLEOTIDE SEQUENCE [LARGE SCALE GENOMIC DNA]</scope>
    <source>
        <strain evidence="6 7">JCM 16909</strain>
    </source>
</reference>
<evidence type="ECO:0000256" key="1">
    <source>
        <dbReference type="ARBA" id="ARBA00010641"/>
    </source>
</evidence>
<name>A0A5C4V1X9_9ACTN</name>
<dbReference type="AlphaFoldDB" id="A0A5C4V1X9"/>
<keyword evidence="4" id="KW-0804">Transcription</keyword>
<dbReference type="InterPro" id="IPR013249">
    <property type="entry name" value="RNA_pol_sigma70_r4_t2"/>
</dbReference>
<organism evidence="6 7">
    <name type="scientific">Streptomyces sedi</name>
    <dbReference type="NCBI Taxonomy" id="555059"/>
    <lineage>
        <taxon>Bacteria</taxon>
        <taxon>Bacillati</taxon>
        <taxon>Actinomycetota</taxon>
        <taxon>Actinomycetes</taxon>
        <taxon>Kitasatosporales</taxon>
        <taxon>Streptomycetaceae</taxon>
        <taxon>Streptomyces</taxon>
    </lineage>
</organism>
<comment type="similarity">
    <text evidence="1">Belongs to the sigma-70 factor family. ECF subfamily.</text>
</comment>
<dbReference type="InterPro" id="IPR013324">
    <property type="entry name" value="RNA_pol_sigma_r3/r4-like"/>
</dbReference>
<accession>A0A5C4V1X9</accession>
<proteinExistence type="inferred from homology"/>
<evidence type="ECO:0000256" key="3">
    <source>
        <dbReference type="ARBA" id="ARBA00023082"/>
    </source>
</evidence>
<dbReference type="Proteomes" id="UP000311713">
    <property type="component" value="Unassembled WGS sequence"/>
</dbReference>
<protein>
    <submittedName>
        <fullName evidence="6">Sigma-70 family RNA polymerase sigma factor</fullName>
    </submittedName>
</protein>
<keyword evidence="2" id="KW-0805">Transcription regulation</keyword>
<dbReference type="Gene3D" id="1.10.10.10">
    <property type="entry name" value="Winged helix-like DNA-binding domain superfamily/Winged helix DNA-binding domain"/>
    <property type="match status" value="1"/>
</dbReference>
<dbReference type="EMBL" id="VDGT01000009">
    <property type="protein sequence ID" value="TNM29952.1"/>
    <property type="molecule type" value="Genomic_DNA"/>
</dbReference>
<keyword evidence="7" id="KW-1185">Reference proteome</keyword>
<dbReference type="OrthoDB" id="4350410at2"/>
<gene>
    <name evidence="6" type="ORF">FH715_14075</name>
</gene>
<evidence type="ECO:0000256" key="4">
    <source>
        <dbReference type="ARBA" id="ARBA00023163"/>
    </source>
</evidence>
<evidence type="ECO:0000259" key="5">
    <source>
        <dbReference type="Pfam" id="PF08281"/>
    </source>
</evidence>